<feature type="transmembrane region" description="Helical" evidence="6">
    <location>
        <begin position="409"/>
        <end position="431"/>
    </location>
</feature>
<feature type="transmembrane region" description="Helical" evidence="6">
    <location>
        <begin position="22"/>
        <end position="39"/>
    </location>
</feature>
<evidence type="ECO:0000259" key="7">
    <source>
        <dbReference type="PROSITE" id="PS50850"/>
    </source>
</evidence>
<dbReference type="InterPro" id="IPR011701">
    <property type="entry name" value="MFS"/>
</dbReference>
<gene>
    <name evidence="8" type="ORF">O4328_44105</name>
</gene>
<evidence type="ECO:0000256" key="6">
    <source>
        <dbReference type="SAM" id="Phobius"/>
    </source>
</evidence>
<feature type="transmembrane region" description="Helical" evidence="6">
    <location>
        <begin position="185"/>
        <end position="207"/>
    </location>
</feature>
<dbReference type="PROSITE" id="PS50850">
    <property type="entry name" value="MFS"/>
    <property type="match status" value="1"/>
</dbReference>
<feature type="transmembrane region" description="Helical" evidence="6">
    <location>
        <begin position="59"/>
        <end position="80"/>
    </location>
</feature>
<organism evidence="8 9">
    <name type="scientific">Rhodococcus opacus</name>
    <name type="common">Nocardia opaca</name>
    <dbReference type="NCBI Taxonomy" id="37919"/>
    <lineage>
        <taxon>Bacteria</taxon>
        <taxon>Bacillati</taxon>
        <taxon>Actinomycetota</taxon>
        <taxon>Actinomycetes</taxon>
        <taxon>Mycobacteriales</taxon>
        <taxon>Nocardiaceae</taxon>
        <taxon>Rhodococcus</taxon>
    </lineage>
</organism>
<evidence type="ECO:0000256" key="1">
    <source>
        <dbReference type="ARBA" id="ARBA00004651"/>
    </source>
</evidence>
<keyword evidence="9" id="KW-1185">Reference proteome</keyword>
<protein>
    <submittedName>
        <fullName evidence="8">MFS transporter</fullName>
    </submittedName>
</protein>
<accession>A0ABT4NT00</accession>
<keyword evidence="2" id="KW-0813">Transport</keyword>
<comment type="subcellular location">
    <subcellularLocation>
        <location evidence="1">Cell membrane</location>
        <topology evidence="1">Multi-pass membrane protein</topology>
    </subcellularLocation>
</comment>
<evidence type="ECO:0000256" key="4">
    <source>
        <dbReference type="ARBA" id="ARBA00022989"/>
    </source>
</evidence>
<comment type="caution">
    <text evidence="8">The sequence shown here is derived from an EMBL/GenBank/DDBJ whole genome shotgun (WGS) entry which is preliminary data.</text>
</comment>
<evidence type="ECO:0000256" key="2">
    <source>
        <dbReference type="ARBA" id="ARBA00022448"/>
    </source>
</evidence>
<feature type="transmembrane region" description="Helical" evidence="6">
    <location>
        <begin position="254"/>
        <end position="279"/>
    </location>
</feature>
<keyword evidence="3 6" id="KW-0812">Transmembrane</keyword>
<dbReference type="InterPro" id="IPR036259">
    <property type="entry name" value="MFS_trans_sf"/>
</dbReference>
<feature type="transmembrane region" description="Helical" evidence="6">
    <location>
        <begin position="319"/>
        <end position="338"/>
    </location>
</feature>
<feature type="domain" description="Major facilitator superfamily (MFS) profile" evidence="7">
    <location>
        <begin position="26"/>
        <end position="436"/>
    </location>
</feature>
<feature type="transmembrane region" description="Helical" evidence="6">
    <location>
        <begin position="117"/>
        <end position="142"/>
    </location>
</feature>
<name>A0ABT4NT00_RHOOP</name>
<feature type="transmembrane region" description="Helical" evidence="6">
    <location>
        <begin position="344"/>
        <end position="361"/>
    </location>
</feature>
<dbReference type="PANTHER" id="PTHR43791:SF36">
    <property type="entry name" value="TRANSPORTER, PUTATIVE (AFU_ORTHOLOGUE AFUA_6G08340)-RELATED"/>
    <property type="match status" value="1"/>
</dbReference>
<evidence type="ECO:0000256" key="3">
    <source>
        <dbReference type="ARBA" id="ARBA00022692"/>
    </source>
</evidence>
<sequence>MTNGSAAPALDAAAEHRMWRKIGIRILPLVGIAYVISYIDRANLGYIAKPMSADLSMTSAQIGLAAGLFFIGYILVEVPSNMALRRFGARLWISRIIITWGIVTVITGAVHSATQLYIARLALGFAEAGLAAGILLYLTFWFPKKQRAWAMSTFFLMIPISGIIGAPIAAALLKWGGSLLGIAGWRSLFVVEGLLTVVVGLIILAALPNRPSAAKWLTAQEKAHISAVLDAEAAQQVEHGAATGMREALLDKKVWALALAFFGIVFGLYPIAFFLPTMIDNFQDSLGSANVSSVLLAAIPSAFAIVTMVIWSKIAIRKSAVFSTTVPMAIGAVGLLTATFTQNGVLFIVAVCLSVAGIYTAMPQFWRIPALSLTGAAAAAGIALINSVSNLSGFIGPYMTGYIETHTGSYTYALLTIAIIMIVGMIILLTVGRRAEQIGAADATNNQHDVTTGVK</sequence>
<dbReference type="CDD" id="cd17319">
    <property type="entry name" value="MFS_ExuT_GudP_like"/>
    <property type="match status" value="1"/>
</dbReference>
<feature type="transmembrane region" description="Helical" evidence="6">
    <location>
        <begin position="154"/>
        <end position="173"/>
    </location>
</feature>
<dbReference type="Proteomes" id="UP001066327">
    <property type="component" value="Unassembled WGS sequence"/>
</dbReference>
<dbReference type="Pfam" id="PF07690">
    <property type="entry name" value="MFS_1"/>
    <property type="match status" value="1"/>
</dbReference>
<dbReference type="EMBL" id="JAPWIS010000053">
    <property type="protein sequence ID" value="MCZ4590521.1"/>
    <property type="molecule type" value="Genomic_DNA"/>
</dbReference>
<keyword evidence="5 6" id="KW-0472">Membrane</keyword>
<feature type="transmembrane region" description="Helical" evidence="6">
    <location>
        <begin position="92"/>
        <end position="111"/>
    </location>
</feature>
<dbReference type="RefSeq" id="WP_269593105.1">
    <property type="nucleotide sequence ID" value="NZ_JAPWIS010000053.1"/>
</dbReference>
<keyword evidence="4 6" id="KW-1133">Transmembrane helix</keyword>
<dbReference type="SUPFAM" id="SSF103473">
    <property type="entry name" value="MFS general substrate transporter"/>
    <property type="match status" value="1"/>
</dbReference>
<dbReference type="PANTHER" id="PTHR43791">
    <property type="entry name" value="PERMEASE-RELATED"/>
    <property type="match status" value="1"/>
</dbReference>
<proteinExistence type="predicted"/>
<feature type="transmembrane region" description="Helical" evidence="6">
    <location>
        <begin position="368"/>
        <end position="389"/>
    </location>
</feature>
<evidence type="ECO:0000313" key="8">
    <source>
        <dbReference type="EMBL" id="MCZ4590521.1"/>
    </source>
</evidence>
<evidence type="ECO:0000313" key="9">
    <source>
        <dbReference type="Proteomes" id="UP001066327"/>
    </source>
</evidence>
<reference evidence="8" key="1">
    <citation type="submission" date="2022-12" db="EMBL/GenBank/DDBJ databases">
        <authorList>
            <person name="Krivoruchko A.V."/>
            <person name="Elkin A."/>
        </authorList>
    </citation>
    <scope>NUCLEOTIDE SEQUENCE</scope>
    <source>
        <strain evidence="8">IEGM 249</strain>
    </source>
</reference>
<dbReference type="Gene3D" id="1.20.1250.20">
    <property type="entry name" value="MFS general substrate transporter like domains"/>
    <property type="match status" value="2"/>
</dbReference>
<dbReference type="InterPro" id="IPR020846">
    <property type="entry name" value="MFS_dom"/>
</dbReference>
<evidence type="ECO:0000256" key="5">
    <source>
        <dbReference type="ARBA" id="ARBA00023136"/>
    </source>
</evidence>
<feature type="transmembrane region" description="Helical" evidence="6">
    <location>
        <begin position="291"/>
        <end position="312"/>
    </location>
</feature>